<dbReference type="OrthoDB" id="9773411at2"/>
<protein>
    <recommendedName>
        <fullName evidence="4">VCBS repeat-containing protein</fullName>
    </recommendedName>
</protein>
<evidence type="ECO:0000313" key="2">
    <source>
        <dbReference type="EMBL" id="PTD97458.1"/>
    </source>
</evidence>
<evidence type="ECO:0008006" key="4">
    <source>
        <dbReference type="Google" id="ProtNLM"/>
    </source>
</evidence>
<gene>
    <name evidence="2" type="ORF">C8261_05515</name>
</gene>
<accession>A0A2T4II64</accession>
<dbReference type="AlphaFoldDB" id="A0A2T4II64"/>
<feature type="compositionally biased region" description="Polar residues" evidence="1">
    <location>
        <begin position="63"/>
        <end position="73"/>
    </location>
</feature>
<dbReference type="PANTHER" id="PTHR39431">
    <property type="entry name" value="FRPA/C-RELATED PROTEIN"/>
    <property type="match status" value="1"/>
</dbReference>
<feature type="region of interest" description="Disordered" evidence="1">
    <location>
        <begin position="58"/>
        <end position="81"/>
    </location>
</feature>
<dbReference type="RefSeq" id="WP_107492657.1">
    <property type="nucleotide sequence ID" value="NZ_PZKC01000003.1"/>
</dbReference>
<reference evidence="2 3" key="2">
    <citation type="submission" date="2018-04" db="EMBL/GenBank/DDBJ databases">
        <title>Thauera lacus sp. nov., isolated from an saline lake in Inner Mongolia, China.</title>
        <authorList>
            <person name="Liang Q.-Y."/>
        </authorList>
    </citation>
    <scope>NUCLEOTIDE SEQUENCE [LARGE SCALE GENOMIC DNA]</scope>
    <source>
        <strain evidence="2 3">D20</strain>
    </source>
</reference>
<keyword evidence="3" id="KW-1185">Reference proteome</keyword>
<dbReference type="EMBL" id="PZKC01000003">
    <property type="protein sequence ID" value="PTD97458.1"/>
    <property type="molecule type" value="Genomic_DNA"/>
</dbReference>
<reference evidence="2 3" key="1">
    <citation type="submission" date="2018-03" db="EMBL/GenBank/DDBJ databases">
        <authorList>
            <person name="Keele B.F."/>
        </authorList>
    </citation>
    <scope>NUCLEOTIDE SEQUENCE [LARGE SCALE GENOMIC DNA]</scope>
    <source>
        <strain evidence="2 3">D20</strain>
    </source>
</reference>
<sequence>MKIAATQIDMQASHTLVKRFESSERLQLWVGDRRPDEARPVALGAPAAATRVSLSEQAVAAQQAETGKTQASSGEDAAGSDPRLRMLKSMIEFLTGRRIKIFDASELVHNRAAASSATPVDSPVSRAGFGMAYDYQSSYSEYEAVSFAASGKVRTADGREIDFEIAFSMQRSYSESTQFSFRAGDAVQLKDPLVFDFGGPAAALSDLRFSFDIDADGQLDSLPMLGGGQGFLAFDRNANGRIDDGRELFGALSGDGFAELAALDSDGNGWIDEGDQAFDKLYVWRPAAEGTGVMQTLREAGIGALYLGRVATPFEVRSSANETLGVMRSSGIYLREDGSAGTLSQVDLSV</sequence>
<organism evidence="2 3">
    <name type="scientific">Pseudothauera lacus</name>
    <dbReference type="NCBI Taxonomy" id="2136175"/>
    <lineage>
        <taxon>Bacteria</taxon>
        <taxon>Pseudomonadati</taxon>
        <taxon>Pseudomonadota</taxon>
        <taxon>Betaproteobacteria</taxon>
        <taxon>Rhodocyclales</taxon>
        <taxon>Zoogloeaceae</taxon>
        <taxon>Pseudothauera</taxon>
    </lineage>
</organism>
<dbReference type="Proteomes" id="UP000241193">
    <property type="component" value="Unassembled WGS sequence"/>
</dbReference>
<evidence type="ECO:0000313" key="3">
    <source>
        <dbReference type="Proteomes" id="UP000241193"/>
    </source>
</evidence>
<proteinExistence type="predicted"/>
<name>A0A2T4II64_9RHOO</name>
<dbReference type="PANTHER" id="PTHR39431:SF1">
    <property type="entry name" value="FRPA_C-RELATED PROTEIN"/>
    <property type="match status" value="1"/>
</dbReference>
<comment type="caution">
    <text evidence="2">The sequence shown here is derived from an EMBL/GenBank/DDBJ whole genome shotgun (WGS) entry which is preliminary data.</text>
</comment>
<evidence type="ECO:0000256" key="1">
    <source>
        <dbReference type="SAM" id="MobiDB-lite"/>
    </source>
</evidence>